<sequence length="328" mass="38150">MAIASHRHPITLSQDNYWELVAENERTALTSDEFDVTWQYPAQLGHGFVREIDLREGLVLAIANYQSHRDIITYSTDREHPLEYRFDSPTSARHLSQTNFYYLYGSGIAPGERGKQDANQRDQWVSVHMEPDIFRSFAGQPDGEIPAVFQHLLRDQEYYIRLGQATPRMYAALQQILQCPYHGFTKRMFLESKALELMTLILEQEIEVQEGNQPLVKLKPDDVDRLHWAKELLHQNFDQPLSLMQLARQVGINECTLKQGFRQLFGTTVFGYLRQYRMKQAKLMLLEGRMNVREAAQAVGYTSQSRFASVFRKTFGVNPKQFSNRRSH</sequence>
<dbReference type="PRINTS" id="PR00032">
    <property type="entry name" value="HTHARAC"/>
</dbReference>
<dbReference type="InterPro" id="IPR018062">
    <property type="entry name" value="HTH_AraC-typ_CS"/>
</dbReference>
<feature type="domain" description="HTH araC/xylS-type" evidence="4">
    <location>
        <begin position="227"/>
        <end position="325"/>
    </location>
</feature>
<dbReference type="InterPro" id="IPR020449">
    <property type="entry name" value="Tscrpt_reg_AraC-type_HTH"/>
</dbReference>
<dbReference type="OrthoDB" id="7544370at2"/>
<dbReference type="SMART" id="SM00342">
    <property type="entry name" value="HTH_ARAC"/>
    <property type="match status" value="1"/>
</dbReference>
<dbReference type="PROSITE" id="PS00041">
    <property type="entry name" value="HTH_ARAC_FAMILY_1"/>
    <property type="match status" value="1"/>
</dbReference>
<dbReference type="Pfam" id="PF12833">
    <property type="entry name" value="HTH_18"/>
    <property type="match status" value="1"/>
</dbReference>
<evidence type="ECO:0000256" key="3">
    <source>
        <dbReference type="ARBA" id="ARBA00023163"/>
    </source>
</evidence>
<keyword evidence="1" id="KW-0805">Transcription regulation</keyword>
<dbReference type="PROSITE" id="PS01124">
    <property type="entry name" value="HTH_ARAC_FAMILY_2"/>
    <property type="match status" value="1"/>
</dbReference>
<dbReference type="PANTHER" id="PTHR47893:SF1">
    <property type="entry name" value="REGULATORY PROTEIN PCHR"/>
    <property type="match status" value="1"/>
</dbReference>
<protein>
    <recommendedName>
        <fullName evidence="4">HTH araC/xylS-type domain-containing protein</fullName>
    </recommendedName>
</protein>
<dbReference type="Gene3D" id="1.10.10.60">
    <property type="entry name" value="Homeodomain-like"/>
    <property type="match status" value="1"/>
</dbReference>
<dbReference type="InterPro" id="IPR018060">
    <property type="entry name" value="HTH_AraC"/>
</dbReference>
<evidence type="ECO:0000256" key="2">
    <source>
        <dbReference type="ARBA" id="ARBA00023125"/>
    </source>
</evidence>
<keyword evidence="6" id="KW-1185">Reference proteome</keyword>
<dbReference type="STRING" id="247279.NIES1031_04975"/>
<reference evidence="5 6" key="1">
    <citation type="submission" date="2016-11" db="EMBL/GenBank/DDBJ databases">
        <title>Draft Genome Sequences of Nine Cyanobacterial Strains from Diverse Habitats.</title>
        <authorList>
            <person name="Zhu T."/>
            <person name="Hou S."/>
            <person name="Lu X."/>
            <person name="Hess W.R."/>
        </authorList>
    </citation>
    <scope>NUCLEOTIDE SEQUENCE [LARGE SCALE GENOMIC DNA]</scope>
    <source>
        <strain evidence="5 6">5.2 s.c.1</strain>
    </source>
</reference>
<name>A0A1U7HYB1_9CHRO</name>
<proteinExistence type="predicted"/>
<evidence type="ECO:0000256" key="1">
    <source>
        <dbReference type="ARBA" id="ARBA00023015"/>
    </source>
</evidence>
<dbReference type="GO" id="GO:0003700">
    <property type="term" value="F:DNA-binding transcription factor activity"/>
    <property type="evidence" value="ECO:0007669"/>
    <property type="project" value="InterPro"/>
</dbReference>
<dbReference type="InterPro" id="IPR009057">
    <property type="entry name" value="Homeodomain-like_sf"/>
</dbReference>
<accession>A0A1U7HYB1</accession>
<comment type="caution">
    <text evidence="5">The sequence shown here is derived from an EMBL/GenBank/DDBJ whole genome shotgun (WGS) entry which is preliminary data.</text>
</comment>
<keyword evidence="3" id="KW-0804">Transcription</keyword>
<organism evidence="5 6">
    <name type="scientific">Chroogloeocystis siderophila 5.2 s.c.1</name>
    <dbReference type="NCBI Taxonomy" id="247279"/>
    <lineage>
        <taxon>Bacteria</taxon>
        <taxon>Bacillati</taxon>
        <taxon>Cyanobacteriota</taxon>
        <taxon>Cyanophyceae</taxon>
        <taxon>Oscillatoriophycideae</taxon>
        <taxon>Chroococcales</taxon>
        <taxon>Chroococcaceae</taxon>
        <taxon>Chroogloeocystis</taxon>
    </lineage>
</organism>
<dbReference type="Proteomes" id="UP000185984">
    <property type="component" value="Unassembled WGS sequence"/>
</dbReference>
<evidence type="ECO:0000313" key="6">
    <source>
        <dbReference type="Proteomes" id="UP000185984"/>
    </source>
</evidence>
<dbReference type="SUPFAM" id="SSF46689">
    <property type="entry name" value="Homeodomain-like"/>
    <property type="match status" value="2"/>
</dbReference>
<gene>
    <name evidence="5" type="ORF">NIES1031_04975</name>
</gene>
<dbReference type="PANTHER" id="PTHR47893">
    <property type="entry name" value="REGULATORY PROTEIN PCHR"/>
    <property type="match status" value="1"/>
</dbReference>
<dbReference type="GO" id="GO:0043565">
    <property type="term" value="F:sequence-specific DNA binding"/>
    <property type="evidence" value="ECO:0007669"/>
    <property type="project" value="InterPro"/>
</dbReference>
<evidence type="ECO:0000313" key="5">
    <source>
        <dbReference type="EMBL" id="OKH28582.1"/>
    </source>
</evidence>
<dbReference type="InterPro" id="IPR053142">
    <property type="entry name" value="PchR_regulatory_protein"/>
</dbReference>
<dbReference type="AlphaFoldDB" id="A0A1U7HYB1"/>
<keyword evidence="2" id="KW-0238">DNA-binding</keyword>
<dbReference type="EMBL" id="MRCC01000003">
    <property type="protein sequence ID" value="OKH28582.1"/>
    <property type="molecule type" value="Genomic_DNA"/>
</dbReference>
<dbReference type="RefSeq" id="WP_073548377.1">
    <property type="nucleotide sequence ID" value="NZ_CAWMVK010000023.1"/>
</dbReference>
<evidence type="ECO:0000259" key="4">
    <source>
        <dbReference type="PROSITE" id="PS01124"/>
    </source>
</evidence>